<evidence type="ECO:0000313" key="2">
    <source>
        <dbReference type="EMBL" id="CAI8611842.1"/>
    </source>
</evidence>
<feature type="signal peptide" evidence="1">
    <location>
        <begin position="1"/>
        <end position="19"/>
    </location>
</feature>
<accession>A0AAV1AN96</accession>
<dbReference type="PANTHER" id="PTHR31718">
    <property type="entry name" value="PLAT DOMAIN-CONTAINING PROTEIN"/>
    <property type="match status" value="1"/>
</dbReference>
<dbReference type="SUPFAM" id="SSF49723">
    <property type="entry name" value="Lipase/lipooxygenase domain (PLAT/LH2 domain)"/>
    <property type="match status" value="1"/>
</dbReference>
<name>A0AAV1AN96_VICFA</name>
<dbReference type="Pfam" id="PF06232">
    <property type="entry name" value="ATS3"/>
    <property type="match status" value="1"/>
</dbReference>
<protein>
    <submittedName>
        <fullName evidence="2">Uncharacterized protein</fullName>
    </submittedName>
</protein>
<proteinExistence type="predicted"/>
<sequence>MKVITLILTFSIIVAFSHATPILVTQLQFQLNQSSTLNHTQQHINATRLMNGRSRYRDCSYLITIKTSCDSPRHSKDHIGLLFGDAIDSEIYVPRLDGPDSGPFRRCNTMSFDVRAPEPCMGEICKLYLFRNGTDGWMPETVTAYDYHYPPVIFNYNFFLSEGPGVGHNYCGKP</sequence>
<dbReference type="InterPro" id="IPR036392">
    <property type="entry name" value="PLAT/LH2_dom_sf"/>
</dbReference>
<organism evidence="2 3">
    <name type="scientific">Vicia faba</name>
    <name type="common">Broad bean</name>
    <name type="synonym">Faba vulgaris</name>
    <dbReference type="NCBI Taxonomy" id="3906"/>
    <lineage>
        <taxon>Eukaryota</taxon>
        <taxon>Viridiplantae</taxon>
        <taxon>Streptophyta</taxon>
        <taxon>Embryophyta</taxon>
        <taxon>Tracheophyta</taxon>
        <taxon>Spermatophyta</taxon>
        <taxon>Magnoliopsida</taxon>
        <taxon>eudicotyledons</taxon>
        <taxon>Gunneridae</taxon>
        <taxon>Pentapetalae</taxon>
        <taxon>rosids</taxon>
        <taxon>fabids</taxon>
        <taxon>Fabales</taxon>
        <taxon>Fabaceae</taxon>
        <taxon>Papilionoideae</taxon>
        <taxon>50 kb inversion clade</taxon>
        <taxon>NPAAA clade</taxon>
        <taxon>Hologalegina</taxon>
        <taxon>IRL clade</taxon>
        <taxon>Fabeae</taxon>
        <taxon>Vicia</taxon>
    </lineage>
</organism>
<keyword evidence="3" id="KW-1185">Reference proteome</keyword>
<dbReference type="PANTHER" id="PTHR31718:SF31">
    <property type="entry name" value="OS01G0172800 PROTEIN"/>
    <property type="match status" value="1"/>
</dbReference>
<evidence type="ECO:0000313" key="3">
    <source>
        <dbReference type="Proteomes" id="UP001157006"/>
    </source>
</evidence>
<dbReference type="InterPro" id="IPR010417">
    <property type="entry name" value="Embryo-specific_ATS3"/>
</dbReference>
<dbReference type="EMBL" id="OX451740">
    <property type="protein sequence ID" value="CAI8611842.1"/>
    <property type="molecule type" value="Genomic_DNA"/>
</dbReference>
<keyword evidence="1" id="KW-0732">Signal</keyword>
<dbReference type="Proteomes" id="UP001157006">
    <property type="component" value="Chromosome 5"/>
</dbReference>
<dbReference type="AlphaFoldDB" id="A0AAV1AN96"/>
<evidence type="ECO:0000256" key="1">
    <source>
        <dbReference type="SAM" id="SignalP"/>
    </source>
</evidence>
<feature type="chain" id="PRO_5043527519" evidence="1">
    <location>
        <begin position="20"/>
        <end position="174"/>
    </location>
</feature>
<reference evidence="2 3" key="1">
    <citation type="submission" date="2023-01" db="EMBL/GenBank/DDBJ databases">
        <authorList>
            <person name="Kreplak J."/>
        </authorList>
    </citation>
    <scope>NUCLEOTIDE SEQUENCE [LARGE SCALE GENOMIC DNA]</scope>
</reference>
<gene>
    <name evidence="2" type="ORF">VFH_V005440</name>
</gene>